<evidence type="ECO:0000256" key="1">
    <source>
        <dbReference type="PROSITE-ProRule" id="PRU01319"/>
    </source>
</evidence>
<dbReference type="GO" id="GO:0004523">
    <property type="term" value="F:RNA-DNA hybrid ribonuclease activity"/>
    <property type="evidence" value="ECO:0007669"/>
    <property type="project" value="InterPro"/>
</dbReference>
<dbReference type="Proteomes" id="UP000745577">
    <property type="component" value="Unassembled WGS sequence"/>
</dbReference>
<dbReference type="Gene3D" id="3.30.420.10">
    <property type="entry name" value="Ribonuclease H-like superfamily/Ribonuclease H"/>
    <property type="match status" value="1"/>
</dbReference>
<dbReference type="GO" id="GO:0003723">
    <property type="term" value="F:RNA binding"/>
    <property type="evidence" value="ECO:0007669"/>
    <property type="project" value="UniProtKB-UniRule"/>
</dbReference>
<dbReference type="PROSITE" id="PS51975">
    <property type="entry name" value="RNASE_H_2"/>
    <property type="match status" value="1"/>
</dbReference>
<protein>
    <submittedName>
        <fullName evidence="3">Ribonuclease HII</fullName>
    </submittedName>
</protein>
<organism evidence="3 4">
    <name type="scientific">Candidatus Dojkabacteria bacterium</name>
    <dbReference type="NCBI Taxonomy" id="2099670"/>
    <lineage>
        <taxon>Bacteria</taxon>
        <taxon>Candidatus Dojkabacteria</taxon>
    </lineage>
</organism>
<proteinExistence type="predicted"/>
<comment type="caution">
    <text evidence="3">The sequence shown here is derived from an EMBL/GenBank/DDBJ whole genome shotgun (WGS) entry which is preliminary data.</text>
</comment>
<name>A0A955I7T2_9BACT</name>
<accession>A0A955I7T2</accession>
<evidence type="ECO:0000313" key="4">
    <source>
        <dbReference type="Proteomes" id="UP000745577"/>
    </source>
</evidence>
<gene>
    <name evidence="3" type="ORF">KC675_05425</name>
</gene>
<dbReference type="AlphaFoldDB" id="A0A955I7T2"/>
<feature type="domain" description="RNase H type-2" evidence="2">
    <location>
        <begin position="1"/>
        <end position="57"/>
    </location>
</feature>
<feature type="non-terminal residue" evidence="3">
    <location>
        <position position="1"/>
    </location>
</feature>
<sequence length="60" mass="6985">RDEIMHNFDKAYPHYNFIKNVGYGTATHIEAIKKYGITPLHRLSFKPIANIANNQRKISQ</sequence>
<comment type="caution">
    <text evidence="1">Lacks conserved residue(s) required for the propagation of feature annotation.</text>
</comment>
<dbReference type="InterPro" id="IPR036397">
    <property type="entry name" value="RNaseH_sf"/>
</dbReference>
<dbReference type="SUPFAM" id="SSF53098">
    <property type="entry name" value="Ribonuclease H-like"/>
    <property type="match status" value="1"/>
</dbReference>
<dbReference type="InterPro" id="IPR024567">
    <property type="entry name" value="RNase_HII/HIII_dom"/>
</dbReference>
<evidence type="ECO:0000259" key="2">
    <source>
        <dbReference type="PROSITE" id="PS51975"/>
    </source>
</evidence>
<dbReference type="InterPro" id="IPR012337">
    <property type="entry name" value="RNaseH-like_sf"/>
</dbReference>
<reference evidence="3" key="2">
    <citation type="journal article" date="2021" name="Microbiome">
        <title>Successional dynamics and alternative stable states in a saline activated sludge microbial community over 9 years.</title>
        <authorList>
            <person name="Wang Y."/>
            <person name="Ye J."/>
            <person name="Ju F."/>
            <person name="Liu L."/>
            <person name="Boyd J.A."/>
            <person name="Deng Y."/>
            <person name="Parks D.H."/>
            <person name="Jiang X."/>
            <person name="Yin X."/>
            <person name="Woodcroft B.J."/>
            <person name="Tyson G.W."/>
            <person name="Hugenholtz P."/>
            <person name="Polz M.F."/>
            <person name="Zhang T."/>
        </authorList>
    </citation>
    <scope>NUCLEOTIDE SEQUENCE</scope>
    <source>
        <strain evidence="3">HKST-UBA15</strain>
    </source>
</reference>
<reference evidence="3" key="1">
    <citation type="submission" date="2020-04" db="EMBL/GenBank/DDBJ databases">
        <authorList>
            <person name="Zhang T."/>
        </authorList>
    </citation>
    <scope>NUCLEOTIDE SEQUENCE</scope>
    <source>
        <strain evidence="3">HKST-UBA15</strain>
    </source>
</reference>
<dbReference type="EMBL" id="JAGQLL010000095">
    <property type="protein sequence ID" value="MCA9380590.1"/>
    <property type="molecule type" value="Genomic_DNA"/>
</dbReference>
<evidence type="ECO:0000313" key="3">
    <source>
        <dbReference type="EMBL" id="MCA9380590.1"/>
    </source>
</evidence>